<evidence type="ECO:0000313" key="2">
    <source>
        <dbReference type="EMBL" id="PCS06924.1"/>
    </source>
</evidence>
<protein>
    <submittedName>
        <fullName evidence="2">Uncharacterized protein</fullName>
    </submittedName>
</protein>
<keyword evidence="1" id="KW-0472">Membrane</keyword>
<evidence type="ECO:0000256" key="1">
    <source>
        <dbReference type="SAM" id="Phobius"/>
    </source>
</evidence>
<dbReference type="EMBL" id="JXJX01000006">
    <property type="protein sequence ID" value="PCS06924.1"/>
    <property type="molecule type" value="Genomic_DNA"/>
</dbReference>
<proteinExistence type="predicted"/>
<reference evidence="2 3" key="1">
    <citation type="submission" date="2014-12" db="EMBL/GenBank/DDBJ databases">
        <title>Draft genome sequences of 10 type strains of Lactococcus.</title>
        <authorList>
            <person name="Sun Z."/>
            <person name="Zhong Z."/>
            <person name="Liu W."/>
            <person name="Zhang W."/>
            <person name="Zhang H."/>
        </authorList>
    </citation>
    <scope>NUCLEOTIDE SEQUENCE [LARGE SCALE GENOMIC DNA]</scope>
    <source>
        <strain evidence="2 3">DSM 20686</strain>
    </source>
</reference>
<name>A0A2A5S0D6_9LACT</name>
<dbReference type="STRING" id="1348632.GCA_001591745_00765"/>
<dbReference type="OrthoDB" id="2243831at2"/>
<feature type="transmembrane region" description="Helical" evidence="1">
    <location>
        <begin position="30"/>
        <end position="47"/>
    </location>
</feature>
<keyword evidence="3" id="KW-1185">Reference proteome</keyword>
<keyword evidence="1" id="KW-0812">Transmembrane</keyword>
<evidence type="ECO:0000313" key="3">
    <source>
        <dbReference type="Proteomes" id="UP000242246"/>
    </source>
</evidence>
<feature type="transmembrane region" description="Helical" evidence="1">
    <location>
        <begin position="7"/>
        <end position="24"/>
    </location>
</feature>
<sequence length="76" mass="8418">MADKLKLLMGLSALSIAASLYQMLTSTHRVGSTFLVIYCAVVVLFNRDRAISKSKLAMVVVILTLVLQFWVTISTR</sequence>
<keyword evidence="1" id="KW-1133">Transmembrane helix</keyword>
<accession>A0A2A5S0D6</accession>
<dbReference type="Proteomes" id="UP000242246">
    <property type="component" value="Unassembled WGS sequence"/>
</dbReference>
<organism evidence="2 3">
    <name type="scientific">Pseudolactococcus plantarum</name>
    <dbReference type="NCBI Taxonomy" id="1365"/>
    <lineage>
        <taxon>Bacteria</taxon>
        <taxon>Bacillati</taxon>
        <taxon>Bacillota</taxon>
        <taxon>Bacilli</taxon>
        <taxon>Lactobacillales</taxon>
        <taxon>Streptococcaceae</taxon>
        <taxon>Pseudolactococcus</taxon>
    </lineage>
</organism>
<gene>
    <name evidence="2" type="ORF">RU87_GL001384</name>
</gene>
<feature type="transmembrane region" description="Helical" evidence="1">
    <location>
        <begin position="56"/>
        <end position="73"/>
    </location>
</feature>
<dbReference type="RefSeq" id="WP_068161782.1">
    <property type="nucleotide sequence ID" value="NZ_JXJX01000006.1"/>
</dbReference>
<dbReference type="AlphaFoldDB" id="A0A2A5S0D6"/>
<comment type="caution">
    <text evidence="2">The sequence shown here is derived from an EMBL/GenBank/DDBJ whole genome shotgun (WGS) entry which is preliminary data.</text>
</comment>